<proteinExistence type="predicted"/>
<dbReference type="VEuPathDB" id="AmoebaDB:FDP41_003716"/>
<reference evidence="12 13" key="1">
    <citation type="journal article" date="2019" name="Sci. Rep.">
        <title>Nanopore sequencing improves the draft genome of the human pathogenic amoeba Naegleria fowleri.</title>
        <authorList>
            <person name="Liechti N."/>
            <person name="Schurch N."/>
            <person name="Bruggmann R."/>
            <person name="Wittwer M."/>
        </authorList>
    </citation>
    <scope>NUCLEOTIDE SEQUENCE [LARGE SCALE GENOMIC DNA]</scope>
    <source>
        <strain evidence="12 13">ATCC 30894</strain>
    </source>
</reference>
<dbReference type="FunFam" id="1.20.1560.10:FF:000058">
    <property type="entry name" value="ABC transporter B family member 25"/>
    <property type="match status" value="1"/>
</dbReference>
<dbReference type="GO" id="GO:0015421">
    <property type="term" value="F:ABC-type oligopeptide transporter activity"/>
    <property type="evidence" value="ECO:0007669"/>
    <property type="project" value="TreeGrafter"/>
</dbReference>
<evidence type="ECO:0000256" key="4">
    <source>
        <dbReference type="ARBA" id="ARBA00022741"/>
    </source>
</evidence>
<sequence length="866" mass="96492">MPLFKKHKGSQLLEEEDIGELDDVVLSSSSSSSGSEKGLHSLTSTTKTIHEEDDEEERPVIMNTTSGTTKISSPTITTPNRNHVKNDDDEYEEPHSEKTPAFKDDRSKLRVRFENINKEEEAQDLETPPQHRKQILVSKHHHDASPTASASTSHPLPPPHLASPRGSDDEEEEDDSKRKNDVKISLNHEHDDMQNVGLDDDVEIEITGTTKLPSSKSEKKSHQPLLRRNEYEESLLYSDSHVDDPYADYLKPQVMEDETTNSKSLLLKLLSQFPRVNSSQLMWLVRMAFQEFWLATVGTIFLLISTGLGLALPIYAGKIIDQIPSQTQGKTFLNEMALVLFGIVAAIGATTAVRNFCFTFAGERAVARLRKNLFTSIVVQEVGFFDVTKTGELINRLSSDTKTLENAITVNFSMFLRYVIQMIGGIVFLFFISWKLTLVMLAVVPILVVVALIYSKYIKNVSKQMQDALANSTDVAEETFSNLRTVRSFTMEEKHVNLYGAAIDLTLTIARKLSIINGLFTGGMMFCGNAAIILVLWYGGSLVLDEEISVGSLTSFIVYTLLVAASFGVLSSLFFDLVKALGATVRVHELLQRIPEIERRNPSVKESHTRELPSLNGHIVFHDVGFAYPSRKETQVLNRLNLELSPSTVVALVGKSGQGKTTIASLLQRFYDPTEGQITLDGVPLTQIDPVWLRKNIGVVSQEPALFSTSIRENICYGWPDRENPPTEKQIMDAAKKANVHEFVSTFEDGYDTLVGATTLSSGQKQRIAIARAILKDPKILILDEHSSSLDANTEHEVQEALNRLMEGRTVLIIAHRLSTVKNADIVCVIENGNVVEEGSHEQLILRENGKYKALVERQLIGFDEL</sequence>
<organism evidence="12 13">
    <name type="scientific">Naegleria fowleri</name>
    <name type="common">Brain eating amoeba</name>
    <dbReference type="NCBI Taxonomy" id="5763"/>
    <lineage>
        <taxon>Eukaryota</taxon>
        <taxon>Discoba</taxon>
        <taxon>Heterolobosea</taxon>
        <taxon>Tetramitia</taxon>
        <taxon>Eutetramitia</taxon>
        <taxon>Vahlkampfiidae</taxon>
        <taxon>Naegleria</taxon>
    </lineage>
</organism>
<feature type="compositionally biased region" description="Basic and acidic residues" evidence="8">
    <location>
        <begin position="93"/>
        <end position="120"/>
    </location>
</feature>
<evidence type="ECO:0000256" key="9">
    <source>
        <dbReference type="SAM" id="Phobius"/>
    </source>
</evidence>
<dbReference type="CDD" id="cd03249">
    <property type="entry name" value="ABC_MTABC3_MDL1_MDL2"/>
    <property type="match status" value="1"/>
</dbReference>
<evidence type="ECO:0000256" key="1">
    <source>
        <dbReference type="ARBA" id="ARBA00004448"/>
    </source>
</evidence>
<dbReference type="InterPro" id="IPR003439">
    <property type="entry name" value="ABC_transporter-like_ATP-bd"/>
</dbReference>
<dbReference type="FunFam" id="3.40.50.300:FF:000403">
    <property type="entry name" value="ATP-binding cassette sub-family B member 8, mitochondrial"/>
    <property type="match status" value="1"/>
</dbReference>
<evidence type="ECO:0000256" key="7">
    <source>
        <dbReference type="ARBA" id="ARBA00023136"/>
    </source>
</evidence>
<dbReference type="PANTHER" id="PTHR43394">
    <property type="entry name" value="ATP-DEPENDENT PERMEASE MDL1, MITOCHONDRIAL"/>
    <property type="match status" value="1"/>
</dbReference>
<dbReference type="AlphaFoldDB" id="A0A6A5BGQ9"/>
<evidence type="ECO:0000256" key="8">
    <source>
        <dbReference type="SAM" id="MobiDB-lite"/>
    </source>
</evidence>
<keyword evidence="7 9" id="KW-0472">Membrane</keyword>
<keyword evidence="13" id="KW-1185">Reference proteome</keyword>
<evidence type="ECO:0000313" key="12">
    <source>
        <dbReference type="EMBL" id="KAF0977063.1"/>
    </source>
</evidence>
<dbReference type="VEuPathDB" id="AmoebaDB:NF0078120"/>
<evidence type="ECO:0000256" key="5">
    <source>
        <dbReference type="ARBA" id="ARBA00022840"/>
    </source>
</evidence>
<protein>
    <submittedName>
        <fullName evidence="12">Uncharacterized protein</fullName>
    </submittedName>
</protein>
<dbReference type="GO" id="GO:0016887">
    <property type="term" value="F:ATP hydrolysis activity"/>
    <property type="evidence" value="ECO:0007669"/>
    <property type="project" value="InterPro"/>
</dbReference>
<feature type="compositionally biased region" description="Low complexity" evidence="8">
    <location>
        <begin position="24"/>
        <end position="36"/>
    </location>
</feature>
<feature type="compositionally biased region" description="Low complexity" evidence="8">
    <location>
        <begin position="145"/>
        <end position="154"/>
    </location>
</feature>
<dbReference type="InterPro" id="IPR017871">
    <property type="entry name" value="ABC_transporter-like_CS"/>
</dbReference>
<dbReference type="Pfam" id="PF00664">
    <property type="entry name" value="ABC_membrane"/>
    <property type="match status" value="1"/>
</dbReference>
<feature type="transmembrane region" description="Helical" evidence="9">
    <location>
        <begin position="336"/>
        <end position="361"/>
    </location>
</feature>
<evidence type="ECO:0000259" key="11">
    <source>
        <dbReference type="PROSITE" id="PS50929"/>
    </source>
</evidence>
<dbReference type="InterPro" id="IPR003593">
    <property type="entry name" value="AAA+_ATPase"/>
</dbReference>
<feature type="domain" description="ABC transporter" evidence="10">
    <location>
        <begin position="619"/>
        <end position="857"/>
    </location>
</feature>
<evidence type="ECO:0000256" key="3">
    <source>
        <dbReference type="ARBA" id="ARBA00022692"/>
    </source>
</evidence>
<evidence type="ECO:0000259" key="10">
    <source>
        <dbReference type="PROSITE" id="PS50893"/>
    </source>
</evidence>
<dbReference type="GO" id="GO:0005524">
    <property type="term" value="F:ATP binding"/>
    <property type="evidence" value="ECO:0007669"/>
    <property type="project" value="UniProtKB-KW"/>
</dbReference>
<accession>A0A6A5BGQ9</accession>
<feature type="transmembrane region" description="Helical" evidence="9">
    <location>
        <begin position="292"/>
        <end position="316"/>
    </location>
</feature>
<feature type="compositionally biased region" description="Acidic residues" evidence="8">
    <location>
        <begin position="13"/>
        <end position="23"/>
    </location>
</feature>
<comment type="caution">
    <text evidence="12">The sequence shown here is derived from an EMBL/GenBank/DDBJ whole genome shotgun (WGS) entry which is preliminary data.</text>
</comment>
<feature type="domain" description="ABC transmembrane type-1" evidence="11">
    <location>
        <begin position="297"/>
        <end position="579"/>
    </location>
</feature>
<dbReference type="SUPFAM" id="SSF52540">
    <property type="entry name" value="P-loop containing nucleoside triphosphate hydrolases"/>
    <property type="match status" value="1"/>
</dbReference>
<keyword evidence="6 9" id="KW-1133">Transmembrane helix</keyword>
<dbReference type="PROSITE" id="PS50929">
    <property type="entry name" value="ABC_TM1F"/>
    <property type="match status" value="1"/>
</dbReference>
<dbReference type="GO" id="GO:0090374">
    <property type="term" value="P:oligopeptide export from mitochondrion"/>
    <property type="evidence" value="ECO:0007669"/>
    <property type="project" value="TreeGrafter"/>
</dbReference>
<dbReference type="InterPro" id="IPR036640">
    <property type="entry name" value="ABC1_TM_sf"/>
</dbReference>
<dbReference type="CDD" id="cd18780">
    <property type="entry name" value="ABC_6TM_AtABCB27_like"/>
    <property type="match status" value="1"/>
</dbReference>
<dbReference type="Pfam" id="PF00005">
    <property type="entry name" value="ABC_tran"/>
    <property type="match status" value="1"/>
</dbReference>
<feature type="region of interest" description="Disordered" evidence="8">
    <location>
        <begin position="1"/>
        <end position="199"/>
    </location>
</feature>
<feature type="compositionally biased region" description="Basic and acidic residues" evidence="8">
    <location>
        <begin position="175"/>
        <end position="193"/>
    </location>
</feature>
<dbReference type="Proteomes" id="UP000444721">
    <property type="component" value="Unassembled WGS sequence"/>
</dbReference>
<dbReference type="Gene3D" id="3.40.50.300">
    <property type="entry name" value="P-loop containing nucleotide triphosphate hydrolases"/>
    <property type="match status" value="1"/>
</dbReference>
<name>A0A6A5BGQ9_NAEFO</name>
<dbReference type="EMBL" id="VFQX01000035">
    <property type="protein sequence ID" value="KAF0977063.1"/>
    <property type="molecule type" value="Genomic_DNA"/>
</dbReference>
<evidence type="ECO:0000256" key="6">
    <source>
        <dbReference type="ARBA" id="ARBA00022989"/>
    </source>
</evidence>
<dbReference type="OrthoDB" id="6500128at2759"/>
<dbReference type="PANTHER" id="PTHR43394:SF1">
    <property type="entry name" value="ATP-BINDING CASSETTE SUB-FAMILY B MEMBER 10, MITOCHONDRIAL"/>
    <property type="match status" value="1"/>
</dbReference>
<evidence type="ECO:0000313" key="13">
    <source>
        <dbReference type="Proteomes" id="UP000444721"/>
    </source>
</evidence>
<feature type="transmembrane region" description="Helical" evidence="9">
    <location>
        <begin position="557"/>
        <end position="578"/>
    </location>
</feature>
<dbReference type="RefSeq" id="XP_044561776.1">
    <property type="nucleotide sequence ID" value="XM_044707051.1"/>
</dbReference>
<feature type="compositionally biased region" description="Basic residues" evidence="8">
    <location>
        <begin position="130"/>
        <end position="142"/>
    </location>
</feature>
<comment type="subcellular location">
    <subcellularLocation>
        <location evidence="1">Mitochondrion inner membrane</location>
        <topology evidence="1">Multi-pass membrane protein</topology>
    </subcellularLocation>
</comment>
<dbReference type="InterPro" id="IPR039421">
    <property type="entry name" value="Type_1_exporter"/>
</dbReference>
<dbReference type="GeneID" id="68110934"/>
<dbReference type="PROSITE" id="PS50893">
    <property type="entry name" value="ABC_TRANSPORTER_2"/>
    <property type="match status" value="1"/>
</dbReference>
<dbReference type="InterPro" id="IPR027417">
    <property type="entry name" value="P-loop_NTPase"/>
</dbReference>
<keyword evidence="3 9" id="KW-0812">Transmembrane</keyword>
<dbReference type="PROSITE" id="PS00211">
    <property type="entry name" value="ABC_TRANSPORTER_1"/>
    <property type="match status" value="1"/>
</dbReference>
<feature type="transmembrane region" description="Helical" evidence="9">
    <location>
        <begin position="415"/>
        <end position="432"/>
    </location>
</feature>
<gene>
    <name evidence="12" type="ORF">FDP41_003716</name>
</gene>
<dbReference type="OMA" id="CACWCLQ"/>
<dbReference type="VEuPathDB" id="AmoebaDB:NfTy_064910"/>
<dbReference type="GO" id="GO:0005743">
    <property type="term" value="C:mitochondrial inner membrane"/>
    <property type="evidence" value="ECO:0007669"/>
    <property type="project" value="UniProtKB-SubCell"/>
</dbReference>
<feature type="compositionally biased region" description="Low complexity" evidence="8">
    <location>
        <begin position="64"/>
        <end position="79"/>
    </location>
</feature>
<dbReference type="SUPFAM" id="SSF90123">
    <property type="entry name" value="ABC transporter transmembrane region"/>
    <property type="match status" value="1"/>
</dbReference>
<keyword evidence="2" id="KW-0813">Transport</keyword>
<keyword evidence="5" id="KW-0067">ATP-binding</keyword>
<dbReference type="SMART" id="SM00382">
    <property type="entry name" value="AAA"/>
    <property type="match status" value="1"/>
</dbReference>
<dbReference type="InterPro" id="IPR011527">
    <property type="entry name" value="ABC1_TM_dom"/>
</dbReference>
<dbReference type="Gene3D" id="1.20.1560.10">
    <property type="entry name" value="ABC transporter type 1, transmembrane domain"/>
    <property type="match status" value="1"/>
</dbReference>
<evidence type="ECO:0000256" key="2">
    <source>
        <dbReference type="ARBA" id="ARBA00022448"/>
    </source>
</evidence>
<feature type="transmembrane region" description="Helical" evidence="9">
    <location>
        <begin position="438"/>
        <end position="455"/>
    </location>
</feature>
<feature type="transmembrane region" description="Helical" evidence="9">
    <location>
        <begin position="515"/>
        <end position="537"/>
    </location>
</feature>
<keyword evidence="4" id="KW-0547">Nucleotide-binding</keyword>